<reference evidence="3" key="1">
    <citation type="submission" date="2018-10" db="EMBL/GenBank/DDBJ databases">
        <authorList>
            <person name="Peiro R."/>
            <person name="Begona"/>
            <person name="Cbmso G."/>
            <person name="Lopez M."/>
            <person name="Gonzalez S."/>
            <person name="Sacristan E."/>
            <person name="Castillo E."/>
        </authorList>
    </citation>
    <scope>NUCLEOTIDE SEQUENCE [LARGE SCALE GENOMIC DNA]</scope>
</reference>
<dbReference type="Proteomes" id="UP000289200">
    <property type="component" value="Unassembled WGS sequence"/>
</dbReference>
<evidence type="ECO:0008006" key="4">
    <source>
        <dbReference type="Google" id="ProtNLM"/>
    </source>
</evidence>
<gene>
    <name evidence="2" type="ORF">RHODGE_RHODGE_00055</name>
</gene>
<dbReference type="EMBL" id="UWOC01000004">
    <property type="protein sequence ID" value="VCU06965.1"/>
    <property type="molecule type" value="Genomic_DNA"/>
</dbReference>
<organism evidence="2 3">
    <name type="scientific">Rhodoplanes serenus</name>
    <dbReference type="NCBI Taxonomy" id="200615"/>
    <lineage>
        <taxon>Bacteria</taxon>
        <taxon>Pseudomonadati</taxon>
        <taxon>Pseudomonadota</taxon>
        <taxon>Alphaproteobacteria</taxon>
        <taxon>Hyphomicrobiales</taxon>
        <taxon>Nitrobacteraceae</taxon>
        <taxon>Rhodoplanes</taxon>
    </lineage>
</organism>
<accession>A0A447CPB8</accession>
<proteinExistence type="predicted"/>
<protein>
    <recommendedName>
        <fullName evidence="4">Cysteine rich repeat protein</fullName>
    </recommendedName>
</protein>
<keyword evidence="3" id="KW-1185">Reference proteome</keyword>
<keyword evidence="1" id="KW-0732">Signal</keyword>
<evidence type="ECO:0000313" key="3">
    <source>
        <dbReference type="Proteomes" id="UP000289200"/>
    </source>
</evidence>
<dbReference type="AlphaFoldDB" id="A0A447CPB8"/>
<dbReference type="RefSeq" id="WP_244601404.1">
    <property type="nucleotide sequence ID" value="NZ_NPEW01000147.1"/>
</dbReference>
<feature type="signal peptide" evidence="1">
    <location>
        <begin position="1"/>
        <end position="29"/>
    </location>
</feature>
<feature type="chain" id="PRO_5019525518" description="Cysteine rich repeat protein" evidence="1">
    <location>
        <begin position="30"/>
        <end position="86"/>
    </location>
</feature>
<evidence type="ECO:0000313" key="2">
    <source>
        <dbReference type="EMBL" id="VCU06965.1"/>
    </source>
</evidence>
<evidence type="ECO:0000256" key="1">
    <source>
        <dbReference type="SAM" id="SignalP"/>
    </source>
</evidence>
<comment type="caution">
    <text evidence="2">The sequence shown here is derived from an EMBL/GenBank/DDBJ whole genome shotgun (WGS) entry which is preliminary data.</text>
</comment>
<name>A0A447CPB8_9BRAD</name>
<sequence>MASSMRGRGMGLVLGLALGLFGAAGSAAAQGEYRGTPAQQRACRPDVFRLCAGEIPNVRAITACLAARIGRLSPECRAVFEAARGQ</sequence>